<dbReference type="Proteomes" id="UP000298416">
    <property type="component" value="Unassembled WGS sequence"/>
</dbReference>
<dbReference type="AlphaFoldDB" id="A0A8X8WJ18"/>
<keyword evidence="2" id="KW-1185">Reference proteome</keyword>
<protein>
    <submittedName>
        <fullName evidence="1">Uncharacterized protein</fullName>
    </submittedName>
</protein>
<name>A0A8X8WJ18_SALSN</name>
<dbReference type="EMBL" id="PNBA02000017">
    <property type="protein sequence ID" value="KAG6394929.1"/>
    <property type="molecule type" value="Genomic_DNA"/>
</dbReference>
<comment type="caution">
    <text evidence="1">The sequence shown here is derived from an EMBL/GenBank/DDBJ whole genome shotgun (WGS) entry which is preliminary data.</text>
</comment>
<evidence type="ECO:0000313" key="2">
    <source>
        <dbReference type="Proteomes" id="UP000298416"/>
    </source>
</evidence>
<sequence>MLSCSFTTLSNGCTVKRRHTHDKEEAVAVARAPQDNNTMQLPENDKRQAVAGNVVRVVVALPPRDADSGEAVAGEDLDKSIGVPCKHDLVMAGVVAEPAALDPQKPHGAASEGVEECAVAENDDVEAEGEEHCDGVEGE</sequence>
<reference evidence="1" key="1">
    <citation type="submission" date="2018-01" db="EMBL/GenBank/DDBJ databases">
        <authorList>
            <person name="Mao J.F."/>
        </authorList>
    </citation>
    <scope>NUCLEOTIDE SEQUENCE</scope>
    <source>
        <strain evidence="1">Huo1</strain>
        <tissue evidence="1">Leaf</tissue>
    </source>
</reference>
<gene>
    <name evidence="1" type="ORF">SASPL_145520</name>
</gene>
<reference evidence="1" key="2">
    <citation type="submission" date="2020-08" db="EMBL/GenBank/DDBJ databases">
        <title>Plant Genome Project.</title>
        <authorList>
            <person name="Zhang R.-G."/>
        </authorList>
    </citation>
    <scope>NUCLEOTIDE SEQUENCE</scope>
    <source>
        <strain evidence="1">Huo1</strain>
        <tissue evidence="1">Leaf</tissue>
    </source>
</reference>
<organism evidence="1">
    <name type="scientific">Salvia splendens</name>
    <name type="common">Scarlet sage</name>
    <dbReference type="NCBI Taxonomy" id="180675"/>
    <lineage>
        <taxon>Eukaryota</taxon>
        <taxon>Viridiplantae</taxon>
        <taxon>Streptophyta</taxon>
        <taxon>Embryophyta</taxon>
        <taxon>Tracheophyta</taxon>
        <taxon>Spermatophyta</taxon>
        <taxon>Magnoliopsida</taxon>
        <taxon>eudicotyledons</taxon>
        <taxon>Gunneridae</taxon>
        <taxon>Pentapetalae</taxon>
        <taxon>asterids</taxon>
        <taxon>lamiids</taxon>
        <taxon>Lamiales</taxon>
        <taxon>Lamiaceae</taxon>
        <taxon>Nepetoideae</taxon>
        <taxon>Mentheae</taxon>
        <taxon>Salviinae</taxon>
        <taxon>Salvia</taxon>
        <taxon>Salvia subgen. Calosphace</taxon>
        <taxon>core Calosphace</taxon>
    </lineage>
</organism>
<accession>A0A8X8WJ18</accession>
<evidence type="ECO:0000313" key="1">
    <source>
        <dbReference type="EMBL" id="KAG6394929.1"/>
    </source>
</evidence>
<proteinExistence type="predicted"/>